<keyword evidence="1" id="KW-0472">Membrane</keyword>
<feature type="transmembrane region" description="Helical" evidence="1">
    <location>
        <begin position="138"/>
        <end position="157"/>
    </location>
</feature>
<dbReference type="RefSeq" id="WP_121649253.1">
    <property type="nucleotide sequence ID" value="NZ_RCUX01000010.1"/>
</dbReference>
<name>A0A3L7A341_9MICO</name>
<protein>
    <submittedName>
        <fullName evidence="2">ECF transporter S component</fullName>
    </submittedName>
</protein>
<accession>A0A3L7A341</accession>
<dbReference type="Proteomes" id="UP000272503">
    <property type="component" value="Unassembled WGS sequence"/>
</dbReference>
<sequence>MSKLFAIKQDFTLMAILLIPIAVAVNFVGGSLALALKLPLYLDSIGTFIVAMLAGPWVGGVTGFLSLLGVSITDPTSLPWAVLAALVGVVVGTLARGKMFLTWGRIISSIGIIVLVSVALVVIMRFLFFGGFTTSGSSLVAAAMMTAGMPFWFAQVLSSIVSEIPDKTITVLIAVFVIRSISTRTLLKFGTGSIFAEYRTARKAKKKAAATPVAAGTTN</sequence>
<keyword evidence="3" id="KW-1185">Reference proteome</keyword>
<keyword evidence="1" id="KW-1133">Transmembrane helix</keyword>
<gene>
    <name evidence="2" type="ORF">D9V32_12495</name>
</gene>
<evidence type="ECO:0000313" key="2">
    <source>
        <dbReference type="EMBL" id="RLP74504.1"/>
    </source>
</evidence>
<proteinExistence type="predicted"/>
<reference evidence="2 3" key="1">
    <citation type="submission" date="2018-10" db="EMBL/GenBank/DDBJ databases">
        <authorList>
            <person name="Li J."/>
        </authorList>
    </citation>
    <scope>NUCLEOTIDE SEQUENCE [LARGE SCALE GENOMIC DNA]</scope>
    <source>
        <strain evidence="2 3">IF 016277</strain>
    </source>
</reference>
<feature type="transmembrane region" description="Helical" evidence="1">
    <location>
        <begin position="48"/>
        <end position="72"/>
    </location>
</feature>
<dbReference type="OrthoDB" id="7628974at2"/>
<feature type="transmembrane region" description="Helical" evidence="1">
    <location>
        <begin position="12"/>
        <end position="36"/>
    </location>
</feature>
<evidence type="ECO:0000313" key="3">
    <source>
        <dbReference type="Proteomes" id="UP000272503"/>
    </source>
</evidence>
<evidence type="ECO:0000256" key="1">
    <source>
        <dbReference type="SAM" id="Phobius"/>
    </source>
</evidence>
<dbReference type="AlphaFoldDB" id="A0A3L7A341"/>
<feature type="transmembrane region" description="Helical" evidence="1">
    <location>
        <begin position="78"/>
        <end position="95"/>
    </location>
</feature>
<dbReference type="Gene3D" id="1.10.1760.20">
    <property type="match status" value="1"/>
</dbReference>
<organism evidence="2 3">
    <name type="scientific">Mycetocola tolaasinivorans</name>
    <dbReference type="NCBI Taxonomy" id="76635"/>
    <lineage>
        <taxon>Bacteria</taxon>
        <taxon>Bacillati</taxon>
        <taxon>Actinomycetota</taxon>
        <taxon>Actinomycetes</taxon>
        <taxon>Micrococcales</taxon>
        <taxon>Microbacteriaceae</taxon>
        <taxon>Mycetocola</taxon>
    </lineage>
</organism>
<dbReference type="EMBL" id="RCUX01000010">
    <property type="protein sequence ID" value="RLP74504.1"/>
    <property type="molecule type" value="Genomic_DNA"/>
</dbReference>
<feature type="transmembrane region" description="Helical" evidence="1">
    <location>
        <begin position="107"/>
        <end position="132"/>
    </location>
</feature>
<keyword evidence="1" id="KW-0812">Transmembrane</keyword>
<comment type="caution">
    <text evidence="2">The sequence shown here is derived from an EMBL/GenBank/DDBJ whole genome shotgun (WGS) entry which is preliminary data.</text>
</comment>